<evidence type="ECO:0000256" key="2">
    <source>
        <dbReference type="PIRSR" id="PIRSR601310-3"/>
    </source>
</evidence>
<evidence type="ECO:0000259" key="5">
    <source>
        <dbReference type="PROSITE" id="PS51084"/>
    </source>
</evidence>
<dbReference type="PANTHER" id="PTHR46648">
    <property type="entry name" value="HIT FAMILY PROTEIN 1"/>
    <property type="match status" value="1"/>
</dbReference>
<comment type="caution">
    <text evidence="6">The sequence shown here is derived from an EMBL/GenBank/DDBJ whole genome shotgun (WGS) entry which is preliminary data.</text>
</comment>
<dbReference type="PROSITE" id="PS51084">
    <property type="entry name" value="HIT_2"/>
    <property type="match status" value="1"/>
</dbReference>
<evidence type="ECO:0000256" key="4">
    <source>
        <dbReference type="SAM" id="MobiDB-lite"/>
    </source>
</evidence>
<organism evidence="6 7">
    <name type="scientific">Candidatus Liptonbacteria bacterium RIFCSPHIGHO2_01_FULL_57_28</name>
    <dbReference type="NCBI Taxonomy" id="1798647"/>
    <lineage>
        <taxon>Bacteria</taxon>
        <taxon>Candidatus Liptoniibacteriota</taxon>
    </lineage>
</organism>
<dbReference type="InterPro" id="IPR011146">
    <property type="entry name" value="HIT-like"/>
</dbReference>
<feature type="domain" description="HIT" evidence="5">
    <location>
        <begin position="4"/>
        <end position="111"/>
    </location>
</feature>
<feature type="short sequence motif" description="Histidine triad motif" evidence="2 3">
    <location>
        <begin position="96"/>
        <end position="100"/>
    </location>
</feature>
<dbReference type="Gene3D" id="3.30.428.10">
    <property type="entry name" value="HIT-like"/>
    <property type="match status" value="1"/>
</dbReference>
<protein>
    <recommendedName>
        <fullName evidence="5">HIT domain-containing protein</fullName>
    </recommendedName>
</protein>
<dbReference type="InterPro" id="IPR036265">
    <property type="entry name" value="HIT-like_sf"/>
</dbReference>
<name>A0A1G2CA09_9BACT</name>
<sequence length="129" mass="13847">MDCIFCKVVAKEIPSYAVYEDEHTCAFLDINPRAPGHAMVIPKTHAVTLLDLPEAEVGPLFAAVKTVTAKIQKALQPDGFTIGVNHGDAGHQAVKHLHVHVIPRWKDDSGGSVHSVVGNPPQEELTAIA</sequence>
<evidence type="ECO:0000313" key="7">
    <source>
        <dbReference type="Proteomes" id="UP000179059"/>
    </source>
</evidence>
<dbReference type="InterPro" id="IPR039384">
    <property type="entry name" value="HINT"/>
</dbReference>
<dbReference type="GO" id="GO:0009117">
    <property type="term" value="P:nucleotide metabolic process"/>
    <property type="evidence" value="ECO:0007669"/>
    <property type="project" value="TreeGrafter"/>
</dbReference>
<feature type="non-terminal residue" evidence="6">
    <location>
        <position position="129"/>
    </location>
</feature>
<gene>
    <name evidence="6" type="ORF">A2855_02770</name>
</gene>
<dbReference type="InterPro" id="IPR019808">
    <property type="entry name" value="Histidine_triad_CS"/>
</dbReference>
<dbReference type="Proteomes" id="UP000179059">
    <property type="component" value="Unassembled WGS sequence"/>
</dbReference>
<dbReference type="CDD" id="cd01277">
    <property type="entry name" value="HINT_subgroup"/>
    <property type="match status" value="1"/>
</dbReference>
<dbReference type="PANTHER" id="PTHR46648:SF1">
    <property type="entry name" value="ADENOSINE 5'-MONOPHOSPHORAMIDASE HNT1"/>
    <property type="match status" value="1"/>
</dbReference>
<dbReference type="AlphaFoldDB" id="A0A1G2CA09"/>
<evidence type="ECO:0000313" key="6">
    <source>
        <dbReference type="EMBL" id="OGY98202.1"/>
    </source>
</evidence>
<dbReference type="InterPro" id="IPR001310">
    <property type="entry name" value="Histidine_triad_HIT"/>
</dbReference>
<feature type="active site" description="Tele-AMP-histidine intermediate" evidence="1">
    <location>
        <position position="98"/>
    </location>
</feature>
<dbReference type="PRINTS" id="PR00332">
    <property type="entry name" value="HISTRIAD"/>
</dbReference>
<proteinExistence type="predicted"/>
<reference evidence="6 7" key="1">
    <citation type="journal article" date="2016" name="Nat. Commun.">
        <title>Thousands of microbial genomes shed light on interconnected biogeochemical processes in an aquifer system.</title>
        <authorList>
            <person name="Anantharaman K."/>
            <person name="Brown C.T."/>
            <person name="Hug L.A."/>
            <person name="Sharon I."/>
            <person name="Castelle C.J."/>
            <person name="Probst A.J."/>
            <person name="Thomas B.C."/>
            <person name="Singh A."/>
            <person name="Wilkins M.J."/>
            <person name="Karaoz U."/>
            <person name="Brodie E.L."/>
            <person name="Williams K.H."/>
            <person name="Hubbard S.S."/>
            <person name="Banfield J.F."/>
        </authorList>
    </citation>
    <scope>NUCLEOTIDE SEQUENCE [LARGE SCALE GENOMIC DNA]</scope>
</reference>
<evidence type="ECO:0000256" key="1">
    <source>
        <dbReference type="PIRSR" id="PIRSR601310-1"/>
    </source>
</evidence>
<accession>A0A1G2CA09</accession>
<dbReference type="SUPFAM" id="SSF54197">
    <property type="entry name" value="HIT-like"/>
    <property type="match status" value="1"/>
</dbReference>
<evidence type="ECO:0000256" key="3">
    <source>
        <dbReference type="PROSITE-ProRule" id="PRU00464"/>
    </source>
</evidence>
<dbReference type="GO" id="GO:0003824">
    <property type="term" value="F:catalytic activity"/>
    <property type="evidence" value="ECO:0007669"/>
    <property type="project" value="InterPro"/>
</dbReference>
<dbReference type="PROSITE" id="PS00892">
    <property type="entry name" value="HIT_1"/>
    <property type="match status" value="1"/>
</dbReference>
<dbReference type="EMBL" id="MHKX01000013">
    <property type="protein sequence ID" value="OGY98202.1"/>
    <property type="molecule type" value="Genomic_DNA"/>
</dbReference>
<feature type="region of interest" description="Disordered" evidence="4">
    <location>
        <begin position="110"/>
        <end position="129"/>
    </location>
</feature>
<dbReference type="Pfam" id="PF01230">
    <property type="entry name" value="HIT"/>
    <property type="match status" value="1"/>
</dbReference>
<dbReference type="STRING" id="1798647.A2855_02770"/>